<dbReference type="PANTHER" id="PTHR11895">
    <property type="entry name" value="TRANSAMIDASE"/>
    <property type="match status" value="1"/>
</dbReference>
<feature type="region of interest" description="Disordered" evidence="2">
    <location>
        <begin position="141"/>
        <end position="171"/>
    </location>
</feature>
<gene>
    <name evidence="4" type="ORF">GCM10009613_48320</name>
</gene>
<evidence type="ECO:0000256" key="1">
    <source>
        <dbReference type="ARBA" id="ARBA00009199"/>
    </source>
</evidence>
<dbReference type="PROSITE" id="PS00571">
    <property type="entry name" value="AMIDASES"/>
    <property type="match status" value="1"/>
</dbReference>
<feature type="domain" description="Amidase" evidence="3">
    <location>
        <begin position="36"/>
        <end position="456"/>
    </location>
</feature>
<dbReference type="RefSeq" id="WP_344026387.1">
    <property type="nucleotide sequence ID" value="NZ_BAAAJK010000034.1"/>
</dbReference>
<reference evidence="5" key="1">
    <citation type="journal article" date="2019" name="Int. J. Syst. Evol. Microbiol.">
        <title>The Global Catalogue of Microorganisms (GCM) 10K type strain sequencing project: providing services to taxonomists for standard genome sequencing and annotation.</title>
        <authorList>
            <consortium name="The Broad Institute Genomics Platform"/>
            <consortium name="The Broad Institute Genome Sequencing Center for Infectious Disease"/>
            <person name="Wu L."/>
            <person name="Ma J."/>
        </authorList>
    </citation>
    <scope>NUCLEOTIDE SEQUENCE [LARGE SCALE GENOMIC DNA]</scope>
    <source>
        <strain evidence="5">JCM 11896</strain>
    </source>
</reference>
<dbReference type="Pfam" id="PF01425">
    <property type="entry name" value="Amidase"/>
    <property type="match status" value="1"/>
</dbReference>
<organism evidence="4 5">
    <name type="scientific">Pseudonocardia kongjuensis</name>
    <dbReference type="NCBI Taxonomy" id="102227"/>
    <lineage>
        <taxon>Bacteria</taxon>
        <taxon>Bacillati</taxon>
        <taxon>Actinomycetota</taxon>
        <taxon>Actinomycetes</taxon>
        <taxon>Pseudonocardiales</taxon>
        <taxon>Pseudonocardiaceae</taxon>
        <taxon>Pseudonocardia</taxon>
    </lineage>
</organism>
<evidence type="ECO:0000313" key="4">
    <source>
        <dbReference type="EMBL" id="GAA1396728.1"/>
    </source>
</evidence>
<proteinExistence type="inferred from homology"/>
<comment type="caution">
    <text evidence="4">The sequence shown here is derived from an EMBL/GenBank/DDBJ whole genome shotgun (WGS) entry which is preliminary data.</text>
</comment>
<name>A0ABP4IVK4_9PSEU</name>
<dbReference type="SUPFAM" id="SSF75304">
    <property type="entry name" value="Amidase signature (AS) enzymes"/>
    <property type="match status" value="1"/>
</dbReference>
<dbReference type="PANTHER" id="PTHR11895:SF7">
    <property type="entry name" value="GLUTAMYL-TRNA(GLN) AMIDOTRANSFERASE SUBUNIT A, MITOCHONDRIAL"/>
    <property type="match status" value="1"/>
</dbReference>
<feature type="compositionally biased region" description="Polar residues" evidence="2">
    <location>
        <begin position="147"/>
        <end position="157"/>
    </location>
</feature>
<evidence type="ECO:0000313" key="5">
    <source>
        <dbReference type="Proteomes" id="UP001501414"/>
    </source>
</evidence>
<keyword evidence="5" id="KW-1185">Reference proteome</keyword>
<dbReference type="InterPro" id="IPR036928">
    <property type="entry name" value="AS_sf"/>
</dbReference>
<sequence length="477" mass="49838">MSRDRDTTGDTTGTADLSATELLAGYRSGEISPVQATRDALERIEEHDGAVNAFCLVDADSALAAAKDSEARWQAGEPIGPLDGVPTSIKDMLLTIGWPTRRGSTTTPSEGPFEVDGPPVARVREAGAVLLGKNTTPELAWKGVTDSPLTGVTTNPWDPSRTAGGSSGGSASAVGLGMGPLSLGTDAGGSVRIPAAFTGTVAHKPTYGRIAHYPGSAFGTLANVGPMTRTVADAALLFDVVARPDTRDPWVLDVPRESAVDRLAGGAQGLRIAFSPTLGFVDVDPEVAALVAAAVEVFSSLGATVQSADPGFADPVEPFHTLWFAAAAKSLEPIDARARERMDPALVEIAEQGTSVTALDYLGAMAVRNELGTLMSAFHDEYDLLLTPTLPITAFEGGREVPEGWPDPRWTSWTPFTYPFNMTQQPATSVPCGFTSAGLPVGLQVVGPRHADATVLAAAHAYQQATDHHLRRPPLLG</sequence>
<dbReference type="Proteomes" id="UP001501414">
    <property type="component" value="Unassembled WGS sequence"/>
</dbReference>
<dbReference type="NCBIfam" id="NF004815">
    <property type="entry name" value="PRK06169.1"/>
    <property type="match status" value="1"/>
</dbReference>
<dbReference type="InterPro" id="IPR000120">
    <property type="entry name" value="Amidase"/>
</dbReference>
<comment type="similarity">
    <text evidence="1">Belongs to the amidase family.</text>
</comment>
<dbReference type="InterPro" id="IPR020556">
    <property type="entry name" value="Amidase_CS"/>
</dbReference>
<protein>
    <submittedName>
        <fullName evidence="4">Amidase</fullName>
    </submittedName>
</protein>
<evidence type="ECO:0000256" key="2">
    <source>
        <dbReference type="SAM" id="MobiDB-lite"/>
    </source>
</evidence>
<dbReference type="Gene3D" id="3.90.1300.10">
    <property type="entry name" value="Amidase signature (AS) domain"/>
    <property type="match status" value="1"/>
</dbReference>
<dbReference type="InterPro" id="IPR023631">
    <property type="entry name" value="Amidase_dom"/>
</dbReference>
<accession>A0ABP4IVK4</accession>
<evidence type="ECO:0000259" key="3">
    <source>
        <dbReference type="Pfam" id="PF01425"/>
    </source>
</evidence>
<dbReference type="EMBL" id="BAAAJK010000034">
    <property type="protein sequence ID" value="GAA1396728.1"/>
    <property type="molecule type" value="Genomic_DNA"/>
</dbReference>